<comment type="caution">
    <text evidence="2">The sequence shown here is derived from an EMBL/GenBank/DDBJ whole genome shotgun (WGS) entry which is preliminary data.</text>
</comment>
<dbReference type="RefSeq" id="WP_132229698.1">
    <property type="nucleotide sequence ID" value="NZ_NRRH01000056.1"/>
</dbReference>
<dbReference type="PROSITE" id="PS00409">
    <property type="entry name" value="PROKAR_NTER_METHYL"/>
    <property type="match status" value="1"/>
</dbReference>
<evidence type="ECO:0000256" key="1">
    <source>
        <dbReference type="SAM" id="Phobius"/>
    </source>
</evidence>
<dbReference type="Pfam" id="PF16074">
    <property type="entry name" value="PilW"/>
    <property type="match status" value="1"/>
</dbReference>
<gene>
    <name evidence="2" type="ORF">EDC29_1069</name>
</gene>
<dbReference type="AlphaFoldDB" id="A0A4R4A964"/>
<sequence>MIRQRGFSLIELMIASTISLMMIAALGAVMVSTRTTQRTTQTLAMLQEDARYAFLALTRDVRMAGYTGGYQLDSAPASWPPETTDIANPLHGLDDEHDTITMSGRTGGDVLHLVRADTDHAFVLDTACQGGAGAARFTLACQPTHFPLAGQTWIATSPYFTETFAVTSTDPSAGCATGSATTLTLVSDSTTACGFGSDTATPRLYPLIAHSYFVGTNDEGEPALMVRQDGTDTELVEGISDLQILYGIDDDADKSVDRYVRADQVSSATTASARAEDWRRVLAIRLTLTLTPTNDLDGTLDDRIVSGTIAVRNRLIQP</sequence>
<dbReference type="GO" id="GO:0043683">
    <property type="term" value="P:type IV pilus assembly"/>
    <property type="evidence" value="ECO:0007669"/>
    <property type="project" value="InterPro"/>
</dbReference>
<reference evidence="2 3" key="1">
    <citation type="submission" date="2019-03" db="EMBL/GenBank/DDBJ databases">
        <title>Genomic Encyclopedia of Type Strains, Phase IV (KMG-IV): sequencing the most valuable type-strain genomes for metagenomic binning, comparative biology and taxonomic classification.</title>
        <authorList>
            <person name="Goeker M."/>
        </authorList>
    </citation>
    <scope>NUCLEOTIDE SEQUENCE [LARGE SCALE GENOMIC DNA]</scope>
    <source>
        <strain evidence="2 3">DSM 203</strain>
    </source>
</reference>
<organism evidence="2 3">
    <name type="scientific">Marichromatium gracile</name>
    <name type="common">Chromatium gracile</name>
    <dbReference type="NCBI Taxonomy" id="1048"/>
    <lineage>
        <taxon>Bacteria</taxon>
        <taxon>Pseudomonadati</taxon>
        <taxon>Pseudomonadota</taxon>
        <taxon>Gammaproteobacteria</taxon>
        <taxon>Chromatiales</taxon>
        <taxon>Chromatiaceae</taxon>
        <taxon>Marichromatium</taxon>
    </lineage>
</organism>
<keyword evidence="1" id="KW-0472">Membrane</keyword>
<proteinExistence type="predicted"/>
<accession>A0A4R4A964</accession>
<dbReference type="Pfam" id="PF07963">
    <property type="entry name" value="N_methyl"/>
    <property type="match status" value="1"/>
</dbReference>
<dbReference type="NCBIfam" id="TIGR02532">
    <property type="entry name" value="IV_pilin_GFxxxE"/>
    <property type="match status" value="1"/>
</dbReference>
<feature type="transmembrane region" description="Helical" evidence="1">
    <location>
        <begin position="12"/>
        <end position="31"/>
    </location>
</feature>
<dbReference type="EMBL" id="SMDC01000006">
    <property type="protein sequence ID" value="TCW35447.1"/>
    <property type="molecule type" value="Genomic_DNA"/>
</dbReference>
<evidence type="ECO:0000313" key="3">
    <source>
        <dbReference type="Proteomes" id="UP000295247"/>
    </source>
</evidence>
<dbReference type="InterPro" id="IPR032092">
    <property type="entry name" value="PilW"/>
</dbReference>
<protein>
    <submittedName>
        <fullName evidence="2">Type IV pilus assembly protein PilW</fullName>
    </submittedName>
</protein>
<keyword evidence="1" id="KW-0812">Transmembrane</keyword>
<dbReference type="InterPro" id="IPR012902">
    <property type="entry name" value="N_methyl_site"/>
</dbReference>
<keyword evidence="1" id="KW-1133">Transmembrane helix</keyword>
<dbReference type="Proteomes" id="UP000295247">
    <property type="component" value="Unassembled WGS sequence"/>
</dbReference>
<name>A0A4R4A964_MARGR</name>
<evidence type="ECO:0000313" key="2">
    <source>
        <dbReference type="EMBL" id="TCW35447.1"/>
    </source>
</evidence>